<dbReference type="RefSeq" id="WP_343877628.1">
    <property type="nucleotide sequence ID" value="NZ_BAAAIJ010000007.1"/>
</dbReference>
<feature type="transmembrane region" description="Helical" evidence="1">
    <location>
        <begin position="39"/>
        <end position="59"/>
    </location>
</feature>
<keyword evidence="3" id="KW-1185">Reference proteome</keyword>
<dbReference type="InterPro" id="IPR021517">
    <property type="entry name" value="DUF3180"/>
</dbReference>
<keyword evidence="1" id="KW-0472">Membrane</keyword>
<keyword evidence="1" id="KW-0812">Transmembrane</keyword>
<comment type="caution">
    <text evidence="2">The sequence shown here is derived from an EMBL/GenBank/DDBJ whole genome shotgun (WGS) entry which is preliminary data.</text>
</comment>
<name>A0ABW4Q2H1_9MICC</name>
<dbReference type="Proteomes" id="UP001597307">
    <property type="component" value="Unassembled WGS sequence"/>
</dbReference>
<feature type="transmembrane region" description="Helical" evidence="1">
    <location>
        <begin position="7"/>
        <end position="27"/>
    </location>
</feature>
<feature type="transmembrane region" description="Helical" evidence="1">
    <location>
        <begin position="116"/>
        <end position="137"/>
    </location>
</feature>
<reference evidence="3" key="1">
    <citation type="journal article" date="2019" name="Int. J. Syst. Evol. Microbiol.">
        <title>The Global Catalogue of Microorganisms (GCM) 10K type strain sequencing project: providing services to taxonomists for standard genome sequencing and annotation.</title>
        <authorList>
            <consortium name="The Broad Institute Genomics Platform"/>
            <consortium name="The Broad Institute Genome Sequencing Center for Infectious Disease"/>
            <person name="Wu L."/>
            <person name="Ma J."/>
        </authorList>
    </citation>
    <scope>NUCLEOTIDE SEQUENCE [LARGE SCALE GENOMIC DNA]</scope>
    <source>
        <strain evidence="3">JCM 11496</strain>
    </source>
</reference>
<sequence length="165" mass="17516">MGTLKVRWLAAFGVVAGIGGWMMNLWASRNGFPVPSLHLSSLLTVAAILTITLIFGIRVQRWRNGRRDRPLNPILAARTVVLAQATAYAGALNTGWHLGILVDQLSLVAVRGVTASVWGTVALVASGMMMIVVGLMVQGFCRLPPDDGATGADGESSRNDEGEYA</sequence>
<dbReference type="Pfam" id="PF11377">
    <property type="entry name" value="DUF3180"/>
    <property type="match status" value="1"/>
</dbReference>
<proteinExistence type="predicted"/>
<gene>
    <name evidence="2" type="ORF">ACFSFX_02270</name>
</gene>
<evidence type="ECO:0000313" key="3">
    <source>
        <dbReference type="Proteomes" id="UP001597307"/>
    </source>
</evidence>
<evidence type="ECO:0000313" key="2">
    <source>
        <dbReference type="EMBL" id="MFD1845419.1"/>
    </source>
</evidence>
<feature type="transmembrane region" description="Helical" evidence="1">
    <location>
        <begin position="71"/>
        <end position="96"/>
    </location>
</feature>
<evidence type="ECO:0000256" key="1">
    <source>
        <dbReference type="SAM" id="Phobius"/>
    </source>
</evidence>
<protein>
    <submittedName>
        <fullName evidence="2">DUF3180 domain-containing protein</fullName>
    </submittedName>
</protein>
<accession>A0ABW4Q2H1</accession>
<organism evidence="2 3">
    <name type="scientific">Arthrobacter flavus</name>
    <dbReference type="NCBI Taxonomy" id="95172"/>
    <lineage>
        <taxon>Bacteria</taxon>
        <taxon>Bacillati</taxon>
        <taxon>Actinomycetota</taxon>
        <taxon>Actinomycetes</taxon>
        <taxon>Micrococcales</taxon>
        <taxon>Micrococcaceae</taxon>
        <taxon>Arthrobacter</taxon>
    </lineage>
</organism>
<keyword evidence="1" id="KW-1133">Transmembrane helix</keyword>
<dbReference type="EMBL" id="JBHUGA010000006">
    <property type="protein sequence ID" value="MFD1845419.1"/>
    <property type="molecule type" value="Genomic_DNA"/>
</dbReference>